<dbReference type="Proteomes" id="UP000249661">
    <property type="component" value="Unassembled WGS sequence"/>
</dbReference>
<keyword evidence="2" id="KW-1185">Reference proteome</keyword>
<sequence>MAGADTGSLQEDVSQVLNVLLNANLIAVDEQVMELLAPNPYALQILLERYPNVPITHRAAVHAAGNSKAFSILLDGRAPDISISQDVILSIIKSQDALDNLQRILKHFGTEAPITDRALKGAAHKPGAFKIVLRAECGNVALSEEVVVFVTYRNFEALQWLLKEHSSAVPLTKRVLVAAAASALFGVQSSAKNDLSMPVRIGFPKLYGSLAITSVTSTREKILPWTLPGFGG</sequence>
<name>A0ACD1HCK8_9EURO</name>
<dbReference type="EMBL" id="KZ824949">
    <property type="protein sequence ID" value="RAH71278.1"/>
    <property type="molecule type" value="Genomic_DNA"/>
</dbReference>
<reference evidence="1" key="1">
    <citation type="submission" date="2018-02" db="EMBL/GenBank/DDBJ databases">
        <title>The genomes of Aspergillus section Nigri reveals drivers in fungal speciation.</title>
        <authorList>
            <consortium name="DOE Joint Genome Institute"/>
            <person name="Vesth T.C."/>
            <person name="Nybo J."/>
            <person name="Theobald S."/>
            <person name="Brandl J."/>
            <person name="Frisvad J.C."/>
            <person name="Nielsen K.F."/>
            <person name="Lyhne E.K."/>
            <person name="Kogle M.E."/>
            <person name="Kuo A."/>
            <person name="Riley R."/>
            <person name="Clum A."/>
            <person name="Nolan M."/>
            <person name="Lipzen A."/>
            <person name="Salamov A."/>
            <person name="Henrissat B."/>
            <person name="Wiebenga A."/>
            <person name="De vries R.P."/>
            <person name="Grigoriev I.V."/>
            <person name="Mortensen U.H."/>
            <person name="Andersen M.R."/>
            <person name="Baker S.E."/>
        </authorList>
    </citation>
    <scope>NUCLEOTIDE SEQUENCE</scope>
    <source>
        <strain evidence="1">CBS 121060</strain>
    </source>
</reference>
<evidence type="ECO:0000313" key="2">
    <source>
        <dbReference type="Proteomes" id="UP000249661"/>
    </source>
</evidence>
<organism evidence="1 2">
    <name type="scientific">Aspergillus aculeatinus CBS 121060</name>
    <dbReference type="NCBI Taxonomy" id="1448322"/>
    <lineage>
        <taxon>Eukaryota</taxon>
        <taxon>Fungi</taxon>
        <taxon>Dikarya</taxon>
        <taxon>Ascomycota</taxon>
        <taxon>Pezizomycotina</taxon>
        <taxon>Eurotiomycetes</taxon>
        <taxon>Eurotiomycetidae</taxon>
        <taxon>Eurotiales</taxon>
        <taxon>Aspergillaceae</taxon>
        <taxon>Aspergillus</taxon>
        <taxon>Aspergillus subgen. Circumdati</taxon>
    </lineage>
</organism>
<protein>
    <submittedName>
        <fullName evidence="1">Uncharacterized protein</fullName>
    </submittedName>
</protein>
<accession>A0ACD1HCK8</accession>
<evidence type="ECO:0000313" key="1">
    <source>
        <dbReference type="EMBL" id="RAH71278.1"/>
    </source>
</evidence>
<gene>
    <name evidence="1" type="ORF">BO66DRAFT_437299</name>
</gene>
<proteinExistence type="predicted"/>